<organism evidence="3 4">
    <name type="scientific">Nematocida displodere</name>
    <dbReference type="NCBI Taxonomy" id="1805483"/>
    <lineage>
        <taxon>Eukaryota</taxon>
        <taxon>Fungi</taxon>
        <taxon>Fungi incertae sedis</taxon>
        <taxon>Microsporidia</taxon>
        <taxon>Nematocida</taxon>
    </lineage>
</organism>
<keyword evidence="1" id="KW-0175">Coiled coil</keyword>
<protein>
    <submittedName>
        <fullName evidence="3">Uncharacterized protein</fullName>
    </submittedName>
</protein>
<sequence>MRTLAETAKDKHRIFSTLRSDMNTKDLFGVINVAALSMPSLDEGSFPDEILELISARRESVMQKIRAAVNIQEDSEASDEQGEGGAGGRKKARLQVAIEDTKTTIRMISLEIERLQVQTGARCVEECNRMLAELEKVKTKILNQKETLKTSYLVISIAVVAFSVILFNLIKT</sequence>
<evidence type="ECO:0000256" key="2">
    <source>
        <dbReference type="SAM" id="Phobius"/>
    </source>
</evidence>
<dbReference type="AlphaFoldDB" id="A0A177EH68"/>
<dbReference type="GeneID" id="93647981"/>
<keyword evidence="2" id="KW-0472">Membrane</keyword>
<gene>
    <name evidence="3" type="ORF">NEDG_01631</name>
</gene>
<keyword evidence="4" id="KW-1185">Reference proteome</keyword>
<evidence type="ECO:0000313" key="3">
    <source>
        <dbReference type="EMBL" id="OAG31218.1"/>
    </source>
</evidence>
<keyword evidence="2" id="KW-1133">Transmembrane helix</keyword>
<dbReference type="VEuPathDB" id="MicrosporidiaDB:NEDG_01631"/>
<dbReference type="EMBL" id="LTDL01000021">
    <property type="protein sequence ID" value="OAG31218.1"/>
    <property type="molecule type" value="Genomic_DNA"/>
</dbReference>
<keyword evidence="2" id="KW-0812">Transmembrane</keyword>
<dbReference type="OrthoDB" id="2195753at2759"/>
<dbReference type="RefSeq" id="XP_067544939.1">
    <property type="nucleotide sequence ID" value="XM_067689049.1"/>
</dbReference>
<reference evidence="3 4" key="1">
    <citation type="submission" date="2016-02" db="EMBL/GenBank/DDBJ databases">
        <title>Discovery of a natural microsporidian pathogen with a broad tissue tropism in Caenorhabditis elegans.</title>
        <authorList>
            <person name="Luallen R.J."/>
            <person name="Reinke A.W."/>
            <person name="Tong L."/>
            <person name="Botts M.R."/>
            <person name="Felix M.-A."/>
            <person name="Troemel E.R."/>
        </authorList>
    </citation>
    <scope>NUCLEOTIDE SEQUENCE [LARGE SCALE GENOMIC DNA]</scope>
    <source>
        <strain evidence="3 4">JUm2807</strain>
    </source>
</reference>
<proteinExistence type="predicted"/>
<feature type="coiled-coil region" evidence="1">
    <location>
        <begin position="124"/>
        <end position="151"/>
    </location>
</feature>
<name>A0A177EH68_9MICR</name>
<dbReference type="Proteomes" id="UP000185944">
    <property type="component" value="Unassembled WGS sequence"/>
</dbReference>
<evidence type="ECO:0000313" key="4">
    <source>
        <dbReference type="Proteomes" id="UP000185944"/>
    </source>
</evidence>
<evidence type="ECO:0000256" key="1">
    <source>
        <dbReference type="SAM" id="Coils"/>
    </source>
</evidence>
<comment type="caution">
    <text evidence="3">The sequence shown here is derived from an EMBL/GenBank/DDBJ whole genome shotgun (WGS) entry which is preliminary data.</text>
</comment>
<feature type="transmembrane region" description="Helical" evidence="2">
    <location>
        <begin position="150"/>
        <end position="170"/>
    </location>
</feature>
<accession>A0A177EH68</accession>